<evidence type="ECO:0000313" key="18">
    <source>
        <dbReference type="EMBL" id="CDT37309.1"/>
    </source>
</evidence>
<evidence type="ECO:0000259" key="14">
    <source>
        <dbReference type="Pfam" id="PF00742"/>
    </source>
</evidence>
<keyword evidence="10 12" id="KW-0486">Methionine biosynthesis</keyword>
<dbReference type="Gene3D" id="3.40.50.720">
    <property type="entry name" value="NAD(P)-binding Rossmann-like Domain"/>
    <property type="match status" value="1"/>
</dbReference>
<dbReference type="AlphaFoldDB" id="A0A069AUS6"/>
<evidence type="ECO:0000313" key="16">
    <source>
        <dbReference type="EMBL" id="CDS85852.1"/>
    </source>
</evidence>
<accession>A0A069AUS6</accession>
<feature type="domain" description="Aspartate/homoserine dehydrogenase NAD-binding" evidence="15">
    <location>
        <begin position="7"/>
        <end position="118"/>
    </location>
</feature>
<keyword evidence="7 12" id="KW-0791">Threonine biosynthesis</keyword>
<dbReference type="InterPro" id="IPR036291">
    <property type="entry name" value="NAD(P)-bd_dom_sf"/>
</dbReference>
<evidence type="ECO:0000313" key="17">
    <source>
        <dbReference type="EMBL" id="CDS86347.1"/>
    </source>
</evidence>
<dbReference type="InterPro" id="IPR001342">
    <property type="entry name" value="HDH_cat"/>
</dbReference>
<keyword evidence="8 12" id="KW-0560">Oxidoreductase</keyword>
<evidence type="ECO:0000256" key="1">
    <source>
        <dbReference type="ARBA" id="ARBA00005056"/>
    </source>
</evidence>
<sequence>MKIALLGYGTVGSGLIDLIENNTSKRDIEVVGILVKNKEKHKYKKYFDKITTDIEDIFDKDIDILVEVIGGLNPAFDYVTRALNKKIHVVTANKDLLAEKGSDLIELANLNNVSIKFEASVAGGIPVLKPLIESLEGNNIKSINAILNGTCNFILSKMYDENLPYDVALKQAQELGFAEVNPDADVLGYDSARKLSILSTLSYGKIVYWKDLLLEGITSIDEKDIEYAKKLNCKIKLVARSKYESGEVSGFVRPALVDNNNMLSKIDNEFNVVILVGDSVGELSFVGKGAGRGATGSAVYADIIDIIDNRSSNIKSFSKGKLDLSGLIEDECSAVVRFGGYNNKDGILECLDKYVDSYDIIDDEELAIFVSAKSEHEIDRVLEIVKRNNYSESAKKLLKID</sequence>
<comment type="pathway">
    <text evidence="2 12">Amino-acid biosynthesis; L-methionine biosynthesis via de novo pathway; L-homoserine from L-aspartate: step 3/3.</text>
</comment>
<dbReference type="GO" id="GO:0004412">
    <property type="term" value="F:homoserine dehydrogenase activity"/>
    <property type="evidence" value="ECO:0007669"/>
    <property type="project" value="UniProtKB-EC"/>
</dbReference>
<evidence type="ECO:0000256" key="5">
    <source>
        <dbReference type="ARBA" id="ARBA00013376"/>
    </source>
</evidence>
<dbReference type="InterPro" id="IPR005106">
    <property type="entry name" value="Asp/hSer_DH_NAD-bd"/>
</dbReference>
<dbReference type="EMBL" id="LK933127">
    <property type="protein sequence ID" value="CDT37309.1"/>
    <property type="molecule type" value="Genomic_DNA"/>
</dbReference>
<dbReference type="RefSeq" id="WP_021366534.1">
    <property type="nucleotide sequence ID" value="NZ_BBYB01000172.1"/>
</dbReference>
<dbReference type="Pfam" id="PF00742">
    <property type="entry name" value="Homoserine_dh"/>
    <property type="match status" value="1"/>
</dbReference>
<dbReference type="GO" id="GO:0009088">
    <property type="term" value="P:threonine biosynthetic process"/>
    <property type="evidence" value="ECO:0007669"/>
    <property type="project" value="UniProtKB-UniPathway"/>
</dbReference>
<dbReference type="InterPro" id="IPR019811">
    <property type="entry name" value="HDH_CS"/>
</dbReference>
<dbReference type="PANTHER" id="PTHR43331:SF1">
    <property type="entry name" value="HOMOSERINE DEHYDROGENASE"/>
    <property type="match status" value="1"/>
</dbReference>
<evidence type="ECO:0000256" key="3">
    <source>
        <dbReference type="ARBA" id="ARBA00006753"/>
    </source>
</evidence>
<dbReference type="EC" id="1.1.1.3" evidence="4 12"/>
<dbReference type="Gene3D" id="3.30.360.10">
    <property type="entry name" value="Dihydrodipicolinate Reductase, domain 2"/>
    <property type="match status" value="1"/>
</dbReference>
<reference evidence="18" key="1">
    <citation type="submission" date="2014-07" db="EMBL/GenBank/DDBJ databases">
        <authorList>
            <person name="Monot Marc"/>
        </authorList>
    </citation>
    <scope>NUCLEOTIDE SEQUENCE</scope>
    <source>
        <strain evidence="18">7032989</strain>
        <strain evidence="16">7032994</strain>
    </source>
</reference>
<dbReference type="SUPFAM" id="SSF55347">
    <property type="entry name" value="Glyceraldehyde-3-phosphate dehydrogenase-like, C-terminal domain"/>
    <property type="match status" value="1"/>
</dbReference>
<evidence type="ECO:0000256" key="7">
    <source>
        <dbReference type="ARBA" id="ARBA00022697"/>
    </source>
</evidence>
<proteinExistence type="inferred from homology"/>
<dbReference type="GO" id="GO:0009086">
    <property type="term" value="P:methionine biosynthetic process"/>
    <property type="evidence" value="ECO:0007669"/>
    <property type="project" value="UniProtKB-KW"/>
</dbReference>
<comment type="similarity">
    <text evidence="3 13">Belongs to the homoserine dehydrogenase family.</text>
</comment>
<dbReference type="PANTHER" id="PTHR43331">
    <property type="entry name" value="HOMOSERINE DEHYDROGENASE"/>
    <property type="match status" value="1"/>
</dbReference>
<dbReference type="SUPFAM" id="SSF51735">
    <property type="entry name" value="NAD(P)-binding Rossmann-fold domains"/>
    <property type="match status" value="1"/>
</dbReference>
<keyword evidence="9" id="KW-0915">Sodium</keyword>
<evidence type="ECO:0000259" key="15">
    <source>
        <dbReference type="Pfam" id="PF03447"/>
    </source>
</evidence>
<dbReference type="EMBL" id="LK932509">
    <property type="protein sequence ID" value="CDS86347.1"/>
    <property type="molecule type" value="Genomic_DNA"/>
</dbReference>
<feature type="domain" description="Homoserine dehydrogenase catalytic" evidence="14">
    <location>
        <begin position="126"/>
        <end position="304"/>
    </location>
</feature>
<dbReference type="UniPathway" id="UPA00051">
    <property type="reaction ID" value="UER00465"/>
</dbReference>
<evidence type="ECO:0000256" key="8">
    <source>
        <dbReference type="ARBA" id="ARBA00023002"/>
    </source>
</evidence>
<evidence type="ECO:0000256" key="2">
    <source>
        <dbReference type="ARBA" id="ARBA00005062"/>
    </source>
</evidence>
<comment type="catalytic activity">
    <reaction evidence="11">
        <text>L-homoserine + NADP(+) = L-aspartate 4-semialdehyde + NADPH + H(+)</text>
        <dbReference type="Rhea" id="RHEA:15761"/>
        <dbReference type="ChEBI" id="CHEBI:15378"/>
        <dbReference type="ChEBI" id="CHEBI:57476"/>
        <dbReference type="ChEBI" id="CHEBI:57783"/>
        <dbReference type="ChEBI" id="CHEBI:58349"/>
        <dbReference type="ChEBI" id="CHEBI:537519"/>
        <dbReference type="EC" id="1.1.1.3"/>
    </reaction>
    <physiologicalReaction direction="right-to-left" evidence="11">
        <dbReference type="Rhea" id="RHEA:15763"/>
    </physiologicalReaction>
</comment>
<protein>
    <recommendedName>
        <fullName evidence="5 12">Homoserine dehydrogenase</fullName>
        <ecNumber evidence="4 12">1.1.1.3</ecNumber>
    </recommendedName>
</protein>
<dbReference type="EMBL" id="LK932392">
    <property type="protein sequence ID" value="CDS85852.1"/>
    <property type="molecule type" value="Genomic_DNA"/>
</dbReference>
<evidence type="ECO:0000256" key="13">
    <source>
        <dbReference type="RuleBase" id="RU004171"/>
    </source>
</evidence>
<comment type="pathway">
    <text evidence="1 12">Amino-acid biosynthesis; L-threonine biosynthesis; L-threonine from L-aspartate: step 3/5.</text>
</comment>
<dbReference type="Pfam" id="PF03447">
    <property type="entry name" value="NAD_binding_3"/>
    <property type="match status" value="1"/>
</dbReference>
<organism evidence="18">
    <name type="scientific">Clostridioides difficile</name>
    <name type="common">Peptoclostridium difficile</name>
    <dbReference type="NCBI Taxonomy" id="1496"/>
    <lineage>
        <taxon>Bacteria</taxon>
        <taxon>Bacillati</taxon>
        <taxon>Bacillota</taxon>
        <taxon>Clostridia</taxon>
        <taxon>Peptostreptococcales</taxon>
        <taxon>Peptostreptococcaceae</taxon>
        <taxon>Clostridioides</taxon>
    </lineage>
</organism>
<evidence type="ECO:0000256" key="12">
    <source>
        <dbReference type="RuleBase" id="RU000579"/>
    </source>
</evidence>
<keyword evidence="6 12" id="KW-0028">Amino-acid biosynthesis</keyword>
<evidence type="ECO:0000256" key="9">
    <source>
        <dbReference type="ARBA" id="ARBA00023053"/>
    </source>
</evidence>
<gene>
    <name evidence="18" type="primary">hom</name>
    <name evidence="18" type="ORF">BN1095_450071</name>
    <name evidence="17" type="ORF">BN1096_560070</name>
    <name evidence="16" type="ORF">BN1097_540073</name>
</gene>
<dbReference type="NCBIfam" id="NF004976">
    <property type="entry name" value="PRK06349.1"/>
    <property type="match status" value="1"/>
</dbReference>
<dbReference type="UniPathway" id="UPA00050">
    <property type="reaction ID" value="UER00063"/>
</dbReference>
<dbReference type="FunFam" id="3.30.360.10:FF:000005">
    <property type="entry name" value="Homoserine dehydrogenase"/>
    <property type="match status" value="1"/>
</dbReference>
<name>A0A069AUS6_CLODI</name>
<keyword evidence="12" id="KW-0521">NADP</keyword>
<dbReference type="PROSITE" id="PS01042">
    <property type="entry name" value="HOMOSER_DHGENASE"/>
    <property type="match status" value="1"/>
</dbReference>
<evidence type="ECO:0000256" key="11">
    <source>
        <dbReference type="ARBA" id="ARBA00048841"/>
    </source>
</evidence>
<evidence type="ECO:0000256" key="6">
    <source>
        <dbReference type="ARBA" id="ARBA00022605"/>
    </source>
</evidence>
<evidence type="ECO:0000256" key="10">
    <source>
        <dbReference type="ARBA" id="ARBA00023167"/>
    </source>
</evidence>
<dbReference type="GO" id="GO:0050661">
    <property type="term" value="F:NADP binding"/>
    <property type="evidence" value="ECO:0007669"/>
    <property type="project" value="InterPro"/>
</dbReference>
<evidence type="ECO:0000256" key="4">
    <source>
        <dbReference type="ARBA" id="ARBA00013213"/>
    </source>
</evidence>